<evidence type="ECO:0000256" key="4">
    <source>
        <dbReference type="ARBA" id="ARBA00022989"/>
    </source>
</evidence>
<dbReference type="PANTHER" id="PTHR30250:SF31">
    <property type="entry name" value="INNER MEMBRANE PROTEIN YGHQ"/>
    <property type="match status" value="1"/>
</dbReference>
<dbReference type="InterPro" id="IPR002797">
    <property type="entry name" value="Polysacc_synth"/>
</dbReference>
<gene>
    <name evidence="7" type="ORF">SAMN06296065_10668</name>
</gene>
<evidence type="ECO:0000256" key="2">
    <source>
        <dbReference type="ARBA" id="ARBA00022475"/>
    </source>
</evidence>
<feature type="transmembrane region" description="Helical" evidence="6">
    <location>
        <begin position="182"/>
        <end position="202"/>
    </location>
</feature>
<keyword evidence="8" id="KW-1185">Reference proteome</keyword>
<dbReference type="PANTHER" id="PTHR30250">
    <property type="entry name" value="PST FAMILY PREDICTED COLANIC ACID TRANSPORTER"/>
    <property type="match status" value="1"/>
</dbReference>
<proteinExistence type="predicted"/>
<feature type="transmembrane region" description="Helical" evidence="6">
    <location>
        <begin position="377"/>
        <end position="398"/>
    </location>
</feature>
<keyword evidence="4 6" id="KW-1133">Transmembrane helix</keyword>
<evidence type="ECO:0000313" key="8">
    <source>
        <dbReference type="Proteomes" id="UP001157910"/>
    </source>
</evidence>
<comment type="caution">
    <text evidence="7">The sequence shown here is derived from an EMBL/GenBank/DDBJ whole genome shotgun (WGS) entry which is preliminary data.</text>
</comment>
<feature type="transmembrane region" description="Helical" evidence="6">
    <location>
        <begin position="334"/>
        <end position="357"/>
    </location>
</feature>
<feature type="transmembrane region" description="Helical" evidence="6">
    <location>
        <begin position="430"/>
        <end position="451"/>
    </location>
</feature>
<feature type="transmembrane region" description="Helical" evidence="6">
    <location>
        <begin position="208"/>
        <end position="229"/>
    </location>
</feature>
<protein>
    <submittedName>
        <fullName evidence="7">Membrane protein involved in the export of O-antigen and teichoic acid</fullName>
    </submittedName>
</protein>
<comment type="subcellular location">
    <subcellularLocation>
        <location evidence="1">Cell membrane</location>
        <topology evidence="1">Multi-pass membrane protein</topology>
    </subcellularLocation>
</comment>
<keyword evidence="2" id="KW-1003">Cell membrane</keyword>
<evidence type="ECO:0000256" key="1">
    <source>
        <dbReference type="ARBA" id="ARBA00004651"/>
    </source>
</evidence>
<evidence type="ECO:0000256" key="6">
    <source>
        <dbReference type="SAM" id="Phobius"/>
    </source>
</evidence>
<feature type="transmembrane region" description="Helical" evidence="6">
    <location>
        <begin position="154"/>
        <end position="170"/>
    </location>
</feature>
<feature type="transmembrane region" description="Helical" evidence="6">
    <location>
        <begin position="115"/>
        <end position="142"/>
    </location>
</feature>
<keyword evidence="3 6" id="KW-0812">Transmembrane</keyword>
<evidence type="ECO:0000313" key="7">
    <source>
        <dbReference type="EMBL" id="SMP71841.1"/>
    </source>
</evidence>
<reference evidence="7 8" key="1">
    <citation type="submission" date="2017-05" db="EMBL/GenBank/DDBJ databases">
        <authorList>
            <person name="Varghese N."/>
            <person name="Submissions S."/>
        </authorList>
    </citation>
    <scope>NUCLEOTIDE SEQUENCE [LARGE SCALE GENOMIC DNA]</scope>
    <source>
        <strain evidence="7 8">SM16</strain>
    </source>
</reference>
<dbReference type="Proteomes" id="UP001157910">
    <property type="component" value="Unassembled WGS sequence"/>
</dbReference>
<organism evidence="7 8">
    <name type="scientific">Novosphingobium panipatense</name>
    <dbReference type="NCBI Taxonomy" id="428991"/>
    <lineage>
        <taxon>Bacteria</taxon>
        <taxon>Pseudomonadati</taxon>
        <taxon>Pseudomonadota</taxon>
        <taxon>Alphaproteobacteria</taxon>
        <taxon>Sphingomonadales</taxon>
        <taxon>Sphingomonadaceae</taxon>
        <taxon>Novosphingobium</taxon>
    </lineage>
</organism>
<name>A0ABY1QJQ8_9SPHN</name>
<dbReference type="EMBL" id="FXUI01000006">
    <property type="protein sequence ID" value="SMP71841.1"/>
    <property type="molecule type" value="Genomic_DNA"/>
</dbReference>
<evidence type="ECO:0000256" key="3">
    <source>
        <dbReference type="ARBA" id="ARBA00022692"/>
    </source>
</evidence>
<dbReference type="Pfam" id="PF01943">
    <property type="entry name" value="Polysacc_synt"/>
    <property type="match status" value="1"/>
</dbReference>
<dbReference type="RefSeq" id="WP_283406295.1">
    <property type="nucleotide sequence ID" value="NZ_FXUI01000006.1"/>
</dbReference>
<keyword evidence="5 6" id="KW-0472">Membrane</keyword>
<feature type="transmembrane region" description="Helical" evidence="6">
    <location>
        <begin position="405"/>
        <end position="424"/>
    </location>
</feature>
<dbReference type="InterPro" id="IPR050833">
    <property type="entry name" value="Poly_Biosynth_Transport"/>
</dbReference>
<accession>A0ABY1QJQ8</accession>
<evidence type="ECO:0000256" key="5">
    <source>
        <dbReference type="ARBA" id="ARBA00023136"/>
    </source>
</evidence>
<sequence length="469" mass="49726">MRQANNPAAGAAWTRRAGGLAQVWLKRWRGSALLRPRLISVAHLLSGNLGNVTLMMASLAIATRALGQQEFGVMAVVLTIGRVCERFVRFESWQPLVRFVAAEEERGDPGRLASLYAYGLLLDIAGSCLAAILTVMAAWLIGPLVGLDPSHVDLVAIYALAIAFNIRGMASAALRLAGKFRVLAYIQLAGCLLRLALSAILLAGGAGLVGFVVVWTITQIFDAFLFNLLGFRALRATGVPNPIFADKSDLPGRFPGFMRFAMSTNLSSMIGTVTHEMDTLLVSTFAGPKAAGLYYLSRRIARVAQTAGNMIQTVIYPDLARLWTQAGGTALRQLVTMLQMTLAAMALTAIGACWLAGKPALDLAFGAGYAESYPMLLAQLVAVMLTLHAAPARSALLAMNRPTHVLFASVASLCAFLVAAFMLVPRYGGIGANLAHVAAGAAAVVITDTIFWRTLRRRAAVAAVAGAEA</sequence>